<dbReference type="EMBL" id="JH992968">
    <property type="protein sequence ID" value="EKX54050.1"/>
    <property type="molecule type" value="Genomic_DNA"/>
</dbReference>
<evidence type="ECO:0000256" key="3">
    <source>
        <dbReference type="ARBA" id="ARBA00022737"/>
    </source>
</evidence>
<dbReference type="RefSeq" id="XP_005841030.1">
    <property type="nucleotide sequence ID" value="XM_005840973.1"/>
</dbReference>
<feature type="domain" description="Tyrosine-protein kinase ephrin type A/B receptor-like" evidence="5">
    <location>
        <begin position="52"/>
        <end position="88"/>
    </location>
</feature>
<dbReference type="SUPFAM" id="SSF52058">
    <property type="entry name" value="L domain-like"/>
    <property type="match status" value="1"/>
</dbReference>
<dbReference type="Gene3D" id="2.10.50.10">
    <property type="entry name" value="Tumor Necrosis Factor Receptor, subunit A, domain 2"/>
    <property type="match status" value="1"/>
</dbReference>
<dbReference type="Proteomes" id="UP000011087">
    <property type="component" value="Unassembled WGS sequence"/>
</dbReference>
<dbReference type="eggNOG" id="KOG0619">
    <property type="taxonomic scope" value="Eukaryota"/>
</dbReference>
<dbReference type="InterPro" id="IPR032675">
    <property type="entry name" value="LRR_dom_sf"/>
</dbReference>
<keyword evidence="1" id="KW-0433">Leucine-rich repeat</keyword>
<evidence type="ECO:0000313" key="6">
    <source>
        <dbReference type="EMBL" id="EKX54050.1"/>
    </source>
</evidence>
<reference evidence="6 8" key="1">
    <citation type="journal article" date="2012" name="Nature">
        <title>Algal genomes reveal evolutionary mosaicism and the fate of nucleomorphs.</title>
        <authorList>
            <consortium name="DOE Joint Genome Institute"/>
            <person name="Curtis B.A."/>
            <person name="Tanifuji G."/>
            <person name="Burki F."/>
            <person name="Gruber A."/>
            <person name="Irimia M."/>
            <person name="Maruyama S."/>
            <person name="Arias M.C."/>
            <person name="Ball S.G."/>
            <person name="Gile G.H."/>
            <person name="Hirakawa Y."/>
            <person name="Hopkins J.F."/>
            <person name="Kuo A."/>
            <person name="Rensing S.A."/>
            <person name="Schmutz J."/>
            <person name="Symeonidi A."/>
            <person name="Elias M."/>
            <person name="Eveleigh R.J."/>
            <person name="Herman E.K."/>
            <person name="Klute M.J."/>
            <person name="Nakayama T."/>
            <person name="Obornik M."/>
            <person name="Reyes-Prieto A."/>
            <person name="Armbrust E.V."/>
            <person name="Aves S.J."/>
            <person name="Beiko R.G."/>
            <person name="Coutinho P."/>
            <person name="Dacks J.B."/>
            <person name="Durnford D.G."/>
            <person name="Fast N.M."/>
            <person name="Green B.R."/>
            <person name="Grisdale C.J."/>
            <person name="Hempel F."/>
            <person name="Henrissat B."/>
            <person name="Hoppner M.P."/>
            <person name="Ishida K."/>
            <person name="Kim E."/>
            <person name="Koreny L."/>
            <person name="Kroth P.G."/>
            <person name="Liu Y."/>
            <person name="Malik S.B."/>
            <person name="Maier U.G."/>
            <person name="McRose D."/>
            <person name="Mock T."/>
            <person name="Neilson J.A."/>
            <person name="Onodera N.T."/>
            <person name="Poole A.M."/>
            <person name="Pritham E.J."/>
            <person name="Richards T.A."/>
            <person name="Rocap G."/>
            <person name="Roy S.W."/>
            <person name="Sarai C."/>
            <person name="Schaack S."/>
            <person name="Shirato S."/>
            <person name="Slamovits C.H."/>
            <person name="Spencer D.F."/>
            <person name="Suzuki S."/>
            <person name="Worden A.Z."/>
            <person name="Zauner S."/>
            <person name="Barry K."/>
            <person name="Bell C."/>
            <person name="Bharti A.K."/>
            <person name="Crow J.A."/>
            <person name="Grimwood J."/>
            <person name="Kramer R."/>
            <person name="Lindquist E."/>
            <person name="Lucas S."/>
            <person name="Salamov A."/>
            <person name="McFadden G.I."/>
            <person name="Lane C.E."/>
            <person name="Keeling P.J."/>
            <person name="Gray M.W."/>
            <person name="Grigoriev I.V."/>
            <person name="Archibald J.M."/>
        </authorList>
    </citation>
    <scope>NUCLEOTIDE SEQUENCE</scope>
    <source>
        <strain evidence="6 8">CCMP2712</strain>
    </source>
</reference>
<dbReference type="SMART" id="SM00369">
    <property type="entry name" value="LRR_TYP"/>
    <property type="match status" value="4"/>
</dbReference>
<keyword evidence="2 4" id="KW-0732">Signal</keyword>
<dbReference type="Gene3D" id="3.80.10.10">
    <property type="entry name" value="Ribonuclease Inhibitor"/>
    <property type="match status" value="1"/>
</dbReference>
<dbReference type="InterPro" id="IPR050328">
    <property type="entry name" value="Dev_Immune_Receptor"/>
</dbReference>
<proteinExistence type="predicted"/>
<sequence length="311" mass="34228">MAGLRWFASVAMQLLMILCLVRRSSSQCRFGAVLVNGVNGSTCLCDQGNYGDAAACLPCPKGTYKSEVGTARCRDCPLFSDSEKASISPNNCSCITGYTKISGECFRCLAPDNCAKIVSTREKIGVCGNCSLYFQYNDSGLHVDVGAADYQETLGGEKFCYCTYLDLSNRYLAKLGPSVFSKMRFLERLDLFGNYLASISATAFSNLPYLKQLYLQGNKMRYLPPGLFNNLTSLEGVYLDQNSLIVLEPDVFSGLDNLKTIYLESNNLEEISSSQFQNLGQLQTLEISYNYMVNCLDLPNVTVFQTGCSSP</sequence>
<keyword evidence="8" id="KW-1185">Reference proteome</keyword>
<dbReference type="PANTHER" id="PTHR24373">
    <property type="entry name" value="SLIT RELATED LEUCINE-RICH REPEAT NEURONAL PROTEIN"/>
    <property type="match status" value="1"/>
</dbReference>
<dbReference type="SMART" id="SM01411">
    <property type="entry name" value="Ephrin_rec_like"/>
    <property type="match status" value="1"/>
</dbReference>
<feature type="signal peptide" evidence="4">
    <location>
        <begin position="1"/>
        <end position="26"/>
    </location>
</feature>
<dbReference type="PROSITE" id="PS51450">
    <property type="entry name" value="LRR"/>
    <property type="match status" value="1"/>
</dbReference>
<dbReference type="InterPro" id="IPR009030">
    <property type="entry name" value="Growth_fac_rcpt_cys_sf"/>
</dbReference>
<evidence type="ECO:0000256" key="1">
    <source>
        <dbReference type="ARBA" id="ARBA00022614"/>
    </source>
</evidence>
<dbReference type="AlphaFoldDB" id="L1K0S1"/>
<dbReference type="Pfam" id="PF13855">
    <property type="entry name" value="LRR_8"/>
    <property type="match status" value="2"/>
</dbReference>
<keyword evidence="3" id="KW-0677">Repeat</keyword>
<reference evidence="7" key="3">
    <citation type="submission" date="2016-03" db="UniProtKB">
        <authorList>
            <consortium name="EnsemblProtists"/>
        </authorList>
    </citation>
    <scope>IDENTIFICATION</scope>
</reference>
<accession>L1K0S1</accession>
<protein>
    <recommendedName>
        <fullName evidence="5">Tyrosine-protein kinase ephrin type A/B receptor-like domain-containing protein</fullName>
    </recommendedName>
</protein>
<feature type="chain" id="PRO_5008772028" description="Tyrosine-protein kinase ephrin type A/B receptor-like domain-containing protein" evidence="4">
    <location>
        <begin position="27"/>
        <end position="311"/>
    </location>
</feature>
<organism evidence="6">
    <name type="scientific">Guillardia theta (strain CCMP2712)</name>
    <name type="common">Cryptophyte</name>
    <dbReference type="NCBI Taxonomy" id="905079"/>
    <lineage>
        <taxon>Eukaryota</taxon>
        <taxon>Cryptophyceae</taxon>
        <taxon>Pyrenomonadales</taxon>
        <taxon>Geminigeraceae</taxon>
        <taxon>Guillardia</taxon>
    </lineage>
</organism>
<dbReference type="KEGG" id="gtt:GUITHDRAFT_132464"/>
<dbReference type="EnsemblProtists" id="EKX54050">
    <property type="protein sequence ID" value="EKX54050"/>
    <property type="gene ID" value="GUITHDRAFT_132464"/>
</dbReference>
<dbReference type="HOGENOM" id="CLU_895583_0_0_1"/>
<dbReference type="InterPro" id="IPR011641">
    <property type="entry name" value="Tyr-kin_ephrin_A/B_rcpt-like"/>
</dbReference>
<evidence type="ECO:0000259" key="5">
    <source>
        <dbReference type="Pfam" id="PF07699"/>
    </source>
</evidence>
<dbReference type="PaxDb" id="55529-EKX54050"/>
<dbReference type="GO" id="GO:0005615">
    <property type="term" value="C:extracellular space"/>
    <property type="evidence" value="ECO:0007669"/>
    <property type="project" value="TreeGrafter"/>
</dbReference>
<dbReference type="STRING" id="905079.L1K0S1"/>
<gene>
    <name evidence="6" type="ORF">GUITHDRAFT_132464</name>
</gene>
<evidence type="ECO:0000313" key="7">
    <source>
        <dbReference type="EnsemblProtists" id="EKX54050"/>
    </source>
</evidence>
<dbReference type="SUPFAM" id="SSF57184">
    <property type="entry name" value="Growth factor receptor domain"/>
    <property type="match status" value="1"/>
</dbReference>
<evidence type="ECO:0000256" key="4">
    <source>
        <dbReference type="SAM" id="SignalP"/>
    </source>
</evidence>
<dbReference type="Pfam" id="PF07699">
    <property type="entry name" value="Ephrin_rec_like"/>
    <property type="match status" value="1"/>
</dbReference>
<dbReference type="PANTHER" id="PTHR24373:SF398">
    <property type="entry name" value="LEUCINE-RICH REPEAT-CONTAINING G-PROTEIN COUPLED RECEPTOR 6"/>
    <property type="match status" value="1"/>
</dbReference>
<dbReference type="GeneID" id="17310645"/>
<dbReference type="OrthoDB" id="694479at2759"/>
<reference evidence="8" key="2">
    <citation type="submission" date="2012-11" db="EMBL/GenBank/DDBJ databases">
        <authorList>
            <person name="Kuo A."/>
            <person name="Curtis B.A."/>
            <person name="Tanifuji G."/>
            <person name="Burki F."/>
            <person name="Gruber A."/>
            <person name="Irimia M."/>
            <person name="Maruyama S."/>
            <person name="Arias M.C."/>
            <person name="Ball S.G."/>
            <person name="Gile G.H."/>
            <person name="Hirakawa Y."/>
            <person name="Hopkins J.F."/>
            <person name="Rensing S.A."/>
            <person name="Schmutz J."/>
            <person name="Symeonidi A."/>
            <person name="Elias M."/>
            <person name="Eveleigh R.J."/>
            <person name="Herman E.K."/>
            <person name="Klute M.J."/>
            <person name="Nakayama T."/>
            <person name="Obornik M."/>
            <person name="Reyes-Prieto A."/>
            <person name="Armbrust E.V."/>
            <person name="Aves S.J."/>
            <person name="Beiko R.G."/>
            <person name="Coutinho P."/>
            <person name="Dacks J.B."/>
            <person name="Durnford D.G."/>
            <person name="Fast N.M."/>
            <person name="Green B.R."/>
            <person name="Grisdale C."/>
            <person name="Hempe F."/>
            <person name="Henrissat B."/>
            <person name="Hoppner M.P."/>
            <person name="Ishida K.-I."/>
            <person name="Kim E."/>
            <person name="Koreny L."/>
            <person name="Kroth P.G."/>
            <person name="Liu Y."/>
            <person name="Malik S.-B."/>
            <person name="Maier U.G."/>
            <person name="McRose D."/>
            <person name="Mock T."/>
            <person name="Neilson J.A."/>
            <person name="Onodera N.T."/>
            <person name="Poole A.M."/>
            <person name="Pritham E.J."/>
            <person name="Richards T.A."/>
            <person name="Rocap G."/>
            <person name="Roy S.W."/>
            <person name="Sarai C."/>
            <person name="Schaack S."/>
            <person name="Shirato S."/>
            <person name="Slamovits C.H."/>
            <person name="Spencer D.F."/>
            <person name="Suzuki S."/>
            <person name="Worden A.Z."/>
            <person name="Zauner S."/>
            <person name="Barry K."/>
            <person name="Bell C."/>
            <person name="Bharti A.K."/>
            <person name="Crow J.A."/>
            <person name="Grimwood J."/>
            <person name="Kramer R."/>
            <person name="Lindquist E."/>
            <person name="Lucas S."/>
            <person name="Salamov A."/>
            <person name="McFadden G.I."/>
            <person name="Lane C.E."/>
            <person name="Keeling P.J."/>
            <person name="Gray M.W."/>
            <person name="Grigoriev I.V."/>
            <person name="Archibald J.M."/>
        </authorList>
    </citation>
    <scope>NUCLEOTIDE SEQUENCE</scope>
    <source>
        <strain evidence="8">CCMP2712</strain>
    </source>
</reference>
<dbReference type="InterPro" id="IPR003591">
    <property type="entry name" value="Leu-rich_rpt_typical-subtyp"/>
</dbReference>
<dbReference type="InterPro" id="IPR001611">
    <property type="entry name" value="Leu-rich_rpt"/>
</dbReference>
<evidence type="ECO:0000256" key="2">
    <source>
        <dbReference type="ARBA" id="ARBA00022729"/>
    </source>
</evidence>
<dbReference type="GO" id="GO:0031012">
    <property type="term" value="C:extracellular matrix"/>
    <property type="evidence" value="ECO:0007669"/>
    <property type="project" value="TreeGrafter"/>
</dbReference>
<evidence type="ECO:0000313" key="8">
    <source>
        <dbReference type="Proteomes" id="UP000011087"/>
    </source>
</evidence>
<name>L1K0S1_GUITC</name>